<dbReference type="InterPro" id="IPR015943">
    <property type="entry name" value="WD40/YVTN_repeat-like_dom_sf"/>
</dbReference>
<proteinExistence type="predicted"/>
<dbReference type="InterPro" id="IPR036322">
    <property type="entry name" value="WD40_repeat_dom_sf"/>
</dbReference>
<keyword evidence="3" id="KW-1185">Reference proteome</keyword>
<organism evidence="2 3">
    <name type="scientific">Plutella xylostella</name>
    <name type="common">Diamondback moth</name>
    <name type="synonym">Plutella maculipennis</name>
    <dbReference type="NCBI Taxonomy" id="51655"/>
    <lineage>
        <taxon>Eukaryota</taxon>
        <taxon>Metazoa</taxon>
        <taxon>Ecdysozoa</taxon>
        <taxon>Arthropoda</taxon>
        <taxon>Hexapoda</taxon>
        <taxon>Insecta</taxon>
        <taxon>Pterygota</taxon>
        <taxon>Neoptera</taxon>
        <taxon>Endopterygota</taxon>
        <taxon>Lepidoptera</taxon>
        <taxon>Glossata</taxon>
        <taxon>Ditrysia</taxon>
        <taxon>Yponomeutoidea</taxon>
        <taxon>Plutellidae</taxon>
        <taxon>Plutella</taxon>
    </lineage>
</organism>
<dbReference type="Proteomes" id="UP000653454">
    <property type="component" value="Unassembled WGS sequence"/>
</dbReference>
<evidence type="ECO:0000313" key="2">
    <source>
        <dbReference type="EMBL" id="CAG9137074.1"/>
    </source>
</evidence>
<dbReference type="PROSITE" id="PS50082">
    <property type="entry name" value="WD_REPEATS_2"/>
    <property type="match status" value="1"/>
</dbReference>
<evidence type="ECO:0000256" key="1">
    <source>
        <dbReference type="PROSITE-ProRule" id="PRU00221"/>
    </source>
</evidence>
<reference evidence="2" key="1">
    <citation type="submission" date="2020-11" db="EMBL/GenBank/DDBJ databases">
        <authorList>
            <person name="Whiteford S."/>
        </authorList>
    </citation>
    <scope>NUCLEOTIDE SEQUENCE</scope>
</reference>
<dbReference type="Gene3D" id="2.130.10.10">
    <property type="entry name" value="YVTN repeat-like/Quinoprotein amine dehydrogenase"/>
    <property type="match status" value="1"/>
</dbReference>
<dbReference type="SUPFAM" id="SSF50978">
    <property type="entry name" value="WD40 repeat-like"/>
    <property type="match status" value="1"/>
</dbReference>
<gene>
    <name evidence="2" type="ORF">PLXY2_LOCUS15335</name>
</gene>
<dbReference type="PROSITE" id="PS50294">
    <property type="entry name" value="WD_REPEATS_REGION"/>
    <property type="match status" value="1"/>
</dbReference>
<dbReference type="InterPro" id="IPR001680">
    <property type="entry name" value="WD40_rpt"/>
</dbReference>
<sequence>MADIFDNEEIDKDTVEEEELDQLFPENYNLLTEKAVSLKKSYINKLHGTKSLKLAVSVSDGSIEVYELNNSSLDQVCRLSGHRGVVGGVVFSPREDHLLYSAGQHGVVKLWDTRASGSCVQEYKGIICCLCQILHNRDVMDMKFRLRIGYRYRNDYYTGYGYGYGY</sequence>
<comment type="caution">
    <text evidence="2">The sequence shown here is derived from an EMBL/GenBank/DDBJ whole genome shotgun (WGS) entry which is preliminary data.</text>
</comment>
<dbReference type="SMART" id="SM00320">
    <property type="entry name" value="WD40"/>
    <property type="match status" value="1"/>
</dbReference>
<protein>
    <submittedName>
        <fullName evidence="2">(diamondback moth) hypothetical protein</fullName>
    </submittedName>
</protein>
<dbReference type="AlphaFoldDB" id="A0A8S4GAW1"/>
<accession>A0A8S4GAW1</accession>
<keyword evidence="1" id="KW-0853">WD repeat</keyword>
<name>A0A8S4GAW1_PLUXY</name>
<dbReference type="EMBL" id="CAJHNJ030000182">
    <property type="protein sequence ID" value="CAG9137074.1"/>
    <property type="molecule type" value="Genomic_DNA"/>
</dbReference>
<dbReference type="Pfam" id="PF00400">
    <property type="entry name" value="WD40"/>
    <property type="match status" value="1"/>
</dbReference>
<evidence type="ECO:0000313" key="3">
    <source>
        <dbReference type="Proteomes" id="UP000653454"/>
    </source>
</evidence>
<feature type="repeat" description="WD" evidence="1">
    <location>
        <begin position="79"/>
        <end position="114"/>
    </location>
</feature>